<evidence type="ECO:0000259" key="7">
    <source>
        <dbReference type="Pfam" id="PF01035"/>
    </source>
</evidence>
<dbReference type="PANTHER" id="PTHR10815:SF13">
    <property type="entry name" value="METHYLATED-DNA--PROTEIN-CYSTEINE METHYLTRANSFERASE"/>
    <property type="match status" value="1"/>
</dbReference>
<dbReference type="PROSITE" id="PS00374">
    <property type="entry name" value="MGMT"/>
    <property type="match status" value="1"/>
</dbReference>
<keyword evidence="5" id="KW-0234">DNA repair</keyword>
<evidence type="ECO:0000256" key="5">
    <source>
        <dbReference type="ARBA" id="ARBA00023204"/>
    </source>
</evidence>
<dbReference type="PANTHER" id="PTHR10815">
    <property type="entry name" value="METHYLATED-DNA--PROTEIN-CYSTEINE METHYLTRANSFERASE"/>
    <property type="match status" value="1"/>
</dbReference>
<dbReference type="GO" id="GO:0003908">
    <property type="term" value="F:methylated-DNA-[protein]-cysteine S-methyltransferase activity"/>
    <property type="evidence" value="ECO:0007669"/>
    <property type="project" value="UniProtKB-EC"/>
</dbReference>
<proteinExistence type="predicted"/>
<dbReference type="Pfam" id="PF01035">
    <property type="entry name" value="DNA_binding_1"/>
    <property type="match status" value="1"/>
</dbReference>
<dbReference type="NCBIfam" id="TIGR00589">
    <property type="entry name" value="ogt"/>
    <property type="match status" value="1"/>
</dbReference>
<keyword evidence="3" id="KW-0808">Transferase</keyword>
<reference evidence="8" key="1">
    <citation type="journal article" date="2014" name="Genome Biol. Evol.">
        <title>Pangenome evidence for extensive interdomain horizontal transfer affecting lineage core and shell genes in uncultured planktonic thaumarchaeota and euryarchaeota.</title>
        <authorList>
            <person name="Deschamps P."/>
            <person name="Zivanovic Y."/>
            <person name="Moreira D."/>
            <person name="Rodriguez-Valera F."/>
            <person name="Lopez-Garcia P."/>
        </authorList>
    </citation>
    <scope>NUCLEOTIDE SEQUENCE</scope>
</reference>
<dbReference type="CDD" id="cd06445">
    <property type="entry name" value="ATase"/>
    <property type="match status" value="1"/>
</dbReference>
<accession>A0A075H9P7</accession>
<dbReference type="EMBL" id="KF900969">
    <property type="protein sequence ID" value="AIF13281.1"/>
    <property type="molecule type" value="Genomic_DNA"/>
</dbReference>
<evidence type="ECO:0000313" key="8">
    <source>
        <dbReference type="EMBL" id="AIF13281.1"/>
    </source>
</evidence>
<evidence type="ECO:0000256" key="6">
    <source>
        <dbReference type="ARBA" id="ARBA00049348"/>
    </source>
</evidence>
<dbReference type="SUPFAM" id="SSF46767">
    <property type="entry name" value="Methylated DNA-protein cysteine methyltransferase, C-terminal domain"/>
    <property type="match status" value="1"/>
</dbReference>
<sequence length="92" mass="9844">MLCTAPSTGPLHSDYVPNRRCRATLHNNVRFRGGSCRPTERTRQACGANPIPIIIPCHRVVAANGLGGYSGAGGIETKVELLRLEGAYSLLI</sequence>
<dbReference type="InterPro" id="IPR036388">
    <property type="entry name" value="WH-like_DNA-bd_sf"/>
</dbReference>
<comment type="catalytic activity">
    <reaction evidence="1">
        <text>a 4-O-methyl-thymidine in DNA + L-cysteinyl-[protein] = a thymidine in DNA + S-methyl-L-cysteinyl-[protein]</text>
        <dbReference type="Rhea" id="RHEA:53428"/>
        <dbReference type="Rhea" id="RHEA-COMP:10131"/>
        <dbReference type="Rhea" id="RHEA-COMP:10132"/>
        <dbReference type="Rhea" id="RHEA-COMP:13555"/>
        <dbReference type="Rhea" id="RHEA-COMP:13556"/>
        <dbReference type="ChEBI" id="CHEBI:29950"/>
        <dbReference type="ChEBI" id="CHEBI:82612"/>
        <dbReference type="ChEBI" id="CHEBI:137386"/>
        <dbReference type="ChEBI" id="CHEBI:137387"/>
        <dbReference type="EC" id="2.1.1.63"/>
    </reaction>
</comment>
<dbReference type="Gene3D" id="1.10.10.10">
    <property type="entry name" value="Winged helix-like DNA-binding domain superfamily/Winged helix DNA-binding domain"/>
    <property type="match status" value="1"/>
</dbReference>
<comment type="catalytic activity">
    <reaction evidence="6">
        <text>a 6-O-methyl-2'-deoxyguanosine in DNA + L-cysteinyl-[protein] = S-methyl-L-cysteinyl-[protein] + a 2'-deoxyguanosine in DNA</text>
        <dbReference type="Rhea" id="RHEA:24000"/>
        <dbReference type="Rhea" id="RHEA-COMP:10131"/>
        <dbReference type="Rhea" id="RHEA-COMP:10132"/>
        <dbReference type="Rhea" id="RHEA-COMP:11367"/>
        <dbReference type="Rhea" id="RHEA-COMP:11368"/>
        <dbReference type="ChEBI" id="CHEBI:29950"/>
        <dbReference type="ChEBI" id="CHEBI:82612"/>
        <dbReference type="ChEBI" id="CHEBI:85445"/>
        <dbReference type="ChEBI" id="CHEBI:85448"/>
        <dbReference type="EC" id="2.1.1.63"/>
    </reaction>
</comment>
<dbReference type="InterPro" id="IPR014048">
    <property type="entry name" value="MethylDNA_cys_MeTrfase_DNA-bd"/>
</dbReference>
<evidence type="ECO:0000256" key="1">
    <source>
        <dbReference type="ARBA" id="ARBA00001286"/>
    </source>
</evidence>
<dbReference type="InterPro" id="IPR036217">
    <property type="entry name" value="MethylDNA_cys_MeTrfase_DNAb"/>
</dbReference>
<dbReference type="InterPro" id="IPR001497">
    <property type="entry name" value="MethylDNA_cys_MeTrfase_AS"/>
</dbReference>
<evidence type="ECO:0000256" key="3">
    <source>
        <dbReference type="ARBA" id="ARBA00022679"/>
    </source>
</evidence>
<dbReference type="AlphaFoldDB" id="A0A075H9P7"/>
<name>A0A075H9P7_9ARCH</name>
<dbReference type="GO" id="GO:0006281">
    <property type="term" value="P:DNA repair"/>
    <property type="evidence" value="ECO:0007669"/>
    <property type="project" value="UniProtKB-KW"/>
</dbReference>
<organism evidence="8">
    <name type="scientific">uncultured marine thaumarchaeote KM3_61_F08</name>
    <dbReference type="NCBI Taxonomy" id="1456214"/>
    <lineage>
        <taxon>Archaea</taxon>
        <taxon>Nitrososphaerota</taxon>
        <taxon>environmental samples</taxon>
    </lineage>
</organism>
<keyword evidence="4" id="KW-0227">DNA damage</keyword>
<keyword evidence="2" id="KW-0489">Methyltransferase</keyword>
<feature type="domain" description="Methylated-DNA-[protein]-cysteine S-methyltransferase DNA binding" evidence="7">
    <location>
        <begin position="43"/>
        <end position="87"/>
    </location>
</feature>
<evidence type="ECO:0000256" key="4">
    <source>
        <dbReference type="ARBA" id="ARBA00022763"/>
    </source>
</evidence>
<protein>
    <recommendedName>
        <fullName evidence="7">Methylated-DNA-[protein]-cysteine S-methyltransferase DNA binding domain-containing protein</fullName>
    </recommendedName>
</protein>
<evidence type="ECO:0000256" key="2">
    <source>
        <dbReference type="ARBA" id="ARBA00022603"/>
    </source>
</evidence>
<dbReference type="GO" id="GO:0032259">
    <property type="term" value="P:methylation"/>
    <property type="evidence" value="ECO:0007669"/>
    <property type="project" value="UniProtKB-KW"/>
</dbReference>